<accession>A0A1I0ZQ61</accession>
<keyword evidence="2" id="KW-0067">ATP-binding</keyword>
<feature type="domain" description="ATPase AAA-3" evidence="4">
    <location>
        <begin position="37"/>
        <end position="167"/>
    </location>
</feature>
<dbReference type="GO" id="GO:0005524">
    <property type="term" value="F:ATP binding"/>
    <property type="evidence" value="ECO:0007669"/>
    <property type="project" value="UniProtKB-KW"/>
</dbReference>
<evidence type="ECO:0000259" key="4">
    <source>
        <dbReference type="Pfam" id="PF07726"/>
    </source>
</evidence>
<keyword evidence="7" id="KW-1185">Reference proteome</keyword>
<evidence type="ECO:0000313" key="6">
    <source>
        <dbReference type="EMBL" id="SFB27854.1"/>
    </source>
</evidence>
<dbReference type="GO" id="GO:0016887">
    <property type="term" value="F:ATP hydrolysis activity"/>
    <property type="evidence" value="ECO:0007669"/>
    <property type="project" value="InterPro"/>
</dbReference>
<proteinExistence type="inferred from homology"/>
<dbReference type="SUPFAM" id="SSF52540">
    <property type="entry name" value="P-loop containing nucleoside triphosphate hydrolases"/>
    <property type="match status" value="1"/>
</dbReference>
<name>A0A1I0ZQ61_9CLOT</name>
<evidence type="ECO:0000313" key="7">
    <source>
        <dbReference type="Proteomes" id="UP000198619"/>
    </source>
</evidence>
<dbReference type="InterPro" id="IPR027417">
    <property type="entry name" value="P-loop_NTPase"/>
</dbReference>
<dbReference type="Pfam" id="PF07726">
    <property type="entry name" value="AAA_3"/>
    <property type="match status" value="1"/>
</dbReference>
<keyword evidence="1" id="KW-0547">Nucleotide-binding</keyword>
<dbReference type="PANTHER" id="PTHR42759:SF5">
    <property type="entry name" value="METHANOL DEHYDROGENASE REGULATOR"/>
    <property type="match status" value="1"/>
</dbReference>
<dbReference type="AlphaFoldDB" id="A0A1I0ZQ61"/>
<sequence length="315" mass="35646">MREQDLINSIISNIEMVIIGKGTVIRQMISAIIADGHVLVEDVPGVGKTTLVKALAKSMDLTFNRVQFTPDVLPSDITGISVYNQKSMEFEFKRGPVFTNVLLCDEINRTSPKTQSALLEVMEEYHVTEGDTTYNMEKPFFVLATENTVEHSGTYELPEAQLDRFMININIGYPSNENEIRILELYRSSNPLNELKTIVSREDILTIQEKVKEVYVSKEINQYIINIVDKTRNTSKLALGVSTRGALALLRIAQASAFMDGRDYVIPEDVKNNLNLVLAHRIKLSLRSKSEKYSREDILQEIKASVKPPRIENHV</sequence>
<reference evidence="6 7" key="1">
    <citation type="submission" date="2016-10" db="EMBL/GenBank/DDBJ databases">
        <authorList>
            <person name="de Groot N.N."/>
        </authorList>
    </citation>
    <scope>NUCLEOTIDE SEQUENCE [LARGE SCALE GENOMIC DNA]</scope>
    <source>
        <strain evidence="6 7">DSM 12271</strain>
    </source>
</reference>
<protein>
    <submittedName>
        <fullName evidence="6">MoxR-like ATPase</fullName>
    </submittedName>
</protein>
<dbReference type="Gene3D" id="3.40.50.300">
    <property type="entry name" value="P-loop containing nucleotide triphosphate hydrolases"/>
    <property type="match status" value="1"/>
</dbReference>
<dbReference type="OrthoDB" id="9808397at2"/>
<evidence type="ECO:0000256" key="2">
    <source>
        <dbReference type="ARBA" id="ARBA00022840"/>
    </source>
</evidence>
<organism evidence="6 7">
    <name type="scientific">Clostridium frigidicarnis</name>
    <dbReference type="NCBI Taxonomy" id="84698"/>
    <lineage>
        <taxon>Bacteria</taxon>
        <taxon>Bacillati</taxon>
        <taxon>Bacillota</taxon>
        <taxon>Clostridia</taxon>
        <taxon>Eubacteriales</taxon>
        <taxon>Clostridiaceae</taxon>
        <taxon>Clostridium</taxon>
    </lineage>
</organism>
<gene>
    <name evidence="6" type="ORF">SAMN04488528_10244</name>
</gene>
<dbReference type="EMBL" id="FOKI01000024">
    <property type="protein sequence ID" value="SFB27854.1"/>
    <property type="molecule type" value="Genomic_DNA"/>
</dbReference>
<dbReference type="PANTHER" id="PTHR42759">
    <property type="entry name" value="MOXR FAMILY PROTEIN"/>
    <property type="match status" value="1"/>
</dbReference>
<dbReference type="RefSeq" id="WP_090042177.1">
    <property type="nucleotide sequence ID" value="NZ_FOKI01000024.1"/>
</dbReference>
<evidence type="ECO:0000259" key="5">
    <source>
        <dbReference type="Pfam" id="PF17863"/>
    </source>
</evidence>
<dbReference type="Proteomes" id="UP000198619">
    <property type="component" value="Unassembled WGS sequence"/>
</dbReference>
<comment type="similarity">
    <text evidence="3">Belongs to the MoxR family.</text>
</comment>
<dbReference type="FunFam" id="3.40.50.300:FF:000640">
    <property type="entry name" value="MoxR family ATPase"/>
    <property type="match status" value="1"/>
</dbReference>
<dbReference type="PIRSF" id="PIRSF002849">
    <property type="entry name" value="AAA_ATPase_chaperone_MoxR_prd"/>
    <property type="match status" value="1"/>
</dbReference>
<dbReference type="Pfam" id="PF17863">
    <property type="entry name" value="AAA_lid_2"/>
    <property type="match status" value="1"/>
</dbReference>
<dbReference type="InterPro" id="IPR041628">
    <property type="entry name" value="ChlI/MoxR_AAA_lid"/>
</dbReference>
<feature type="domain" description="ChlI/MoxR AAA lid" evidence="5">
    <location>
        <begin position="230"/>
        <end position="302"/>
    </location>
</feature>
<evidence type="ECO:0000256" key="1">
    <source>
        <dbReference type="ARBA" id="ARBA00022741"/>
    </source>
</evidence>
<dbReference type="STRING" id="84698.SAMN04488528_10244"/>
<evidence type="ECO:0000256" key="3">
    <source>
        <dbReference type="ARBA" id="ARBA00061607"/>
    </source>
</evidence>
<dbReference type="Gene3D" id="1.10.8.80">
    <property type="entry name" value="Magnesium chelatase subunit I, C-Terminal domain"/>
    <property type="match status" value="1"/>
</dbReference>
<dbReference type="InterPro" id="IPR050764">
    <property type="entry name" value="CbbQ/NirQ/NorQ/GpvN"/>
</dbReference>
<dbReference type="InterPro" id="IPR011703">
    <property type="entry name" value="ATPase_AAA-3"/>
</dbReference>